<accession>A0A9X1ZCT9</accession>
<feature type="transmembrane region" description="Helical" evidence="1">
    <location>
        <begin position="100"/>
        <end position="119"/>
    </location>
</feature>
<evidence type="ECO:0000256" key="1">
    <source>
        <dbReference type="SAM" id="Phobius"/>
    </source>
</evidence>
<keyword evidence="1" id="KW-0812">Transmembrane</keyword>
<keyword evidence="1" id="KW-1133">Transmembrane helix</keyword>
<reference evidence="2" key="1">
    <citation type="submission" date="2022-01" db="EMBL/GenBank/DDBJ databases">
        <title>Whole genome-based taxonomy of the Shewanellaceae.</title>
        <authorList>
            <person name="Martin-Rodriguez A.J."/>
        </authorList>
    </citation>
    <scope>NUCLEOTIDE SEQUENCE</scope>
    <source>
        <strain evidence="2">DSM 23803</strain>
    </source>
</reference>
<keyword evidence="3" id="KW-1185">Reference proteome</keyword>
<keyword evidence="1" id="KW-0472">Membrane</keyword>
<organism evidence="2 3">
    <name type="scientific">Shewanella algicola</name>
    <dbReference type="NCBI Taxonomy" id="640633"/>
    <lineage>
        <taxon>Bacteria</taxon>
        <taxon>Pseudomonadati</taxon>
        <taxon>Pseudomonadota</taxon>
        <taxon>Gammaproteobacteria</taxon>
        <taxon>Alteromonadales</taxon>
        <taxon>Shewanellaceae</taxon>
        <taxon>Shewanella</taxon>
    </lineage>
</organism>
<evidence type="ECO:0000313" key="2">
    <source>
        <dbReference type="EMBL" id="MCL1104743.1"/>
    </source>
</evidence>
<sequence>MTKTPNMKPYQIKLRYFLIPCLLKISLFSLAFFLCSLLFTQYFSESFSRSHFYQTYLTWIEWNGIVSLFCLTGIIATISIRSMKIPFSFLEFKKYQYKNAISLSLFGIQMVLLISAYLFSTLGISTLSQLDDPTQWHEKGMPIYFTVDTADFSGPKAIQVQSNPSQKYSKAIDVFCVIKLTNNSNLWAGFNYPFSVDKAVKFASNEVDSHIKESIDNCQNTSLKNVKYFKKSDFVFENSGYLNALKNIVNSELLENNNLMLFVASQHHEFENTKSEHLTSCIIMLTLFMAFMFYDLWKSNIHWESYWAIKYKSE</sequence>
<name>A0A9X1ZCT9_9GAMM</name>
<gene>
    <name evidence="2" type="ORF">L2749_05640</name>
</gene>
<protein>
    <submittedName>
        <fullName evidence="2">Uncharacterized protein</fullName>
    </submittedName>
</protein>
<comment type="caution">
    <text evidence="2">The sequence shown here is derived from an EMBL/GenBank/DDBJ whole genome shotgun (WGS) entry which is preliminary data.</text>
</comment>
<dbReference type="RefSeq" id="WP_188924347.1">
    <property type="nucleotide sequence ID" value="NZ_BMQI01000009.1"/>
</dbReference>
<dbReference type="EMBL" id="JAKILJ010000009">
    <property type="protein sequence ID" value="MCL1104743.1"/>
    <property type="molecule type" value="Genomic_DNA"/>
</dbReference>
<dbReference type="AlphaFoldDB" id="A0A9X1ZCT9"/>
<feature type="transmembrane region" description="Helical" evidence="1">
    <location>
        <begin position="21"/>
        <end position="42"/>
    </location>
</feature>
<dbReference type="Proteomes" id="UP001139408">
    <property type="component" value="Unassembled WGS sequence"/>
</dbReference>
<feature type="transmembrane region" description="Helical" evidence="1">
    <location>
        <begin position="62"/>
        <end position="80"/>
    </location>
</feature>
<evidence type="ECO:0000313" key="3">
    <source>
        <dbReference type="Proteomes" id="UP001139408"/>
    </source>
</evidence>
<proteinExistence type="predicted"/>